<dbReference type="InterPro" id="IPR000210">
    <property type="entry name" value="BTB/POZ_dom"/>
</dbReference>
<dbReference type="InterPro" id="IPR011333">
    <property type="entry name" value="SKP1/BTB/POZ_sf"/>
</dbReference>
<dbReference type="PROSITE" id="PS50097">
    <property type="entry name" value="BTB"/>
    <property type="match status" value="1"/>
</dbReference>
<dbReference type="Pfam" id="PF00651">
    <property type="entry name" value="BTB"/>
    <property type="match status" value="1"/>
</dbReference>
<dbReference type="OrthoDB" id="3164835at2759"/>
<protein>
    <recommendedName>
        <fullName evidence="1">BTB domain-containing protein</fullName>
    </recommendedName>
</protein>
<gene>
    <name evidence="2" type="ORF">BN946_scf185008.g99</name>
</gene>
<feature type="domain" description="BTB" evidence="1">
    <location>
        <begin position="11"/>
        <end position="76"/>
    </location>
</feature>
<organism evidence="2 3">
    <name type="scientific">Pycnoporus cinnabarinus</name>
    <name type="common">Cinnabar-red polypore</name>
    <name type="synonym">Trametes cinnabarina</name>
    <dbReference type="NCBI Taxonomy" id="5643"/>
    <lineage>
        <taxon>Eukaryota</taxon>
        <taxon>Fungi</taxon>
        <taxon>Dikarya</taxon>
        <taxon>Basidiomycota</taxon>
        <taxon>Agaricomycotina</taxon>
        <taxon>Agaricomycetes</taxon>
        <taxon>Polyporales</taxon>
        <taxon>Polyporaceae</taxon>
        <taxon>Trametes</taxon>
    </lineage>
</organism>
<dbReference type="OMA" id="HWATEAR"/>
<evidence type="ECO:0000313" key="2">
    <source>
        <dbReference type="EMBL" id="CDO73336.1"/>
    </source>
</evidence>
<evidence type="ECO:0000259" key="1">
    <source>
        <dbReference type="PROSITE" id="PS50097"/>
    </source>
</evidence>
<keyword evidence="3" id="KW-1185">Reference proteome</keyword>
<dbReference type="Gene3D" id="3.30.710.10">
    <property type="entry name" value="Potassium Channel Kv1.1, Chain A"/>
    <property type="match status" value="1"/>
</dbReference>
<evidence type="ECO:0000313" key="3">
    <source>
        <dbReference type="Proteomes" id="UP000029665"/>
    </source>
</evidence>
<dbReference type="AlphaFoldDB" id="A0A060SGP3"/>
<sequence>MAPHPFNKPDGDVILRTSDNVEFRVRSHILIEASPVFEKMLARRKSSAESDTSASRRVIDLTEDSTTTETWLLLIYPVFQDPSFWSRMDLLKAQAVLHATAEYQILAVQSAIAHYLSRKASSGNSRRRFVIWAIACRHRLEELAATAASHMTLRDARPAILPLDDLEHLEGISAGDYHRLLHYHRESGKVDQEYRFLQDPSPKQEPRVPYIPVQVPSPNLICRSSDVVDISRSQGTFVCGITHDSSEG</sequence>
<proteinExistence type="predicted"/>
<dbReference type="STRING" id="5643.A0A060SGP3"/>
<accession>A0A060SGP3</accession>
<reference evidence="2" key="1">
    <citation type="submission" date="2014-01" db="EMBL/GenBank/DDBJ databases">
        <title>The genome of the white-rot fungus Pycnoporus cinnabarinus: a basidiomycete model with a versatile arsenal for lignocellulosic biomass breakdown.</title>
        <authorList>
            <person name="Levasseur A."/>
            <person name="Lomascolo A."/>
            <person name="Ruiz-Duenas F.J."/>
            <person name="Uzan E."/>
            <person name="Piumi F."/>
            <person name="Kues U."/>
            <person name="Ram A.F.J."/>
            <person name="Murat C."/>
            <person name="Haon M."/>
            <person name="Benoit I."/>
            <person name="Arfi Y."/>
            <person name="Chevret D."/>
            <person name="Drula E."/>
            <person name="Kwon M.J."/>
            <person name="Gouret P."/>
            <person name="Lesage-Meessen L."/>
            <person name="Lombard V."/>
            <person name="Mariette J."/>
            <person name="Noirot C."/>
            <person name="Park J."/>
            <person name="Patyshakuliyeva A."/>
            <person name="Wieneger R.A.B."/>
            <person name="Wosten H.A.B."/>
            <person name="Martin F."/>
            <person name="Coutinho P.M."/>
            <person name="de Vries R."/>
            <person name="Martinez A.T."/>
            <person name="Klopp C."/>
            <person name="Pontarotti P."/>
            <person name="Henrissat B."/>
            <person name="Record E."/>
        </authorList>
    </citation>
    <scope>NUCLEOTIDE SEQUENCE [LARGE SCALE GENOMIC DNA]</scope>
    <source>
        <strain evidence="2">BRFM137</strain>
    </source>
</reference>
<dbReference type="EMBL" id="CCBP010000120">
    <property type="protein sequence ID" value="CDO73336.1"/>
    <property type="molecule type" value="Genomic_DNA"/>
</dbReference>
<dbReference type="HOGENOM" id="CLU_052397_3_0_1"/>
<dbReference type="Proteomes" id="UP000029665">
    <property type="component" value="Unassembled WGS sequence"/>
</dbReference>
<comment type="caution">
    <text evidence="2">The sequence shown here is derived from an EMBL/GenBank/DDBJ whole genome shotgun (WGS) entry which is preliminary data.</text>
</comment>
<name>A0A060SGP3_PYCCI</name>